<feature type="transmembrane region" description="Helical" evidence="5">
    <location>
        <begin position="57"/>
        <end position="76"/>
    </location>
</feature>
<organism evidence="7 8">
    <name type="scientific">Levilactobacillus hammesii DSM 16381</name>
    <dbReference type="NCBI Taxonomy" id="1423753"/>
    <lineage>
        <taxon>Bacteria</taxon>
        <taxon>Bacillati</taxon>
        <taxon>Bacillota</taxon>
        <taxon>Bacilli</taxon>
        <taxon>Lactobacillales</taxon>
        <taxon>Lactobacillaceae</taxon>
        <taxon>Levilactobacillus</taxon>
    </lineage>
</organism>
<dbReference type="RefSeq" id="WP_057732313.1">
    <property type="nucleotide sequence ID" value="NZ_AZFS01000044.1"/>
</dbReference>
<protein>
    <submittedName>
        <fullName evidence="7">ABC transporter, integral membrane protein</fullName>
    </submittedName>
</protein>
<feature type="transmembrane region" description="Helical" evidence="5">
    <location>
        <begin position="105"/>
        <end position="129"/>
    </location>
</feature>
<dbReference type="AlphaFoldDB" id="A0A0R1UXY3"/>
<proteinExistence type="predicted"/>
<dbReference type="PANTHER" id="PTHR43229">
    <property type="entry name" value="NODULATION PROTEIN J"/>
    <property type="match status" value="1"/>
</dbReference>
<feature type="transmembrane region" description="Helical" evidence="5">
    <location>
        <begin position="12"/>
        <end position="37"/>
    </location>
</feature>
<dbReference type="STRING" id="1423753.FD28_GL001988"/>
<evidence type="ECO:0000313" key="8">
    <source>
        <dbReference type="Proteomes" id="UP000051580"/>
    </source>
</evidence>
<keyword evidence="2 5" id="KW-0812">Transmembrane</keyword>
<reference evidence="7 8" key="1">
    <citation type="journal article" date="2015" name="Genome Announc.">
        <title>Expanding the biotechnology potential of lactobacilli through comparative genomics of 213 strains and associated genera.</title>
        <authorList>
            <person name="Sun Z."/>
            <person name="Harris H.M."/>
            <person name="McCann A."/>
            <person name="Guo C."/>
            <person name="Argimon S."/>
            <person name="Zhang W."/>
            <person name="Yang X."/>
            <person name="Jeffery I.B."/>
            <person name="Cooney J.C."/>
            <person name="Kagawa T.F."/>
            <person name="Liu W."/>
            <person name="Song Y."/>
            <person name="Salvetti E."/>
            <person name="Wrobel A."/>
            <person name="Rasinkangas P."/>
            <person name="Parkhill J."/>
            <person name="Rea M.C."/>
            <person name="O'Sullivan O."/>
            <person name="Ritari J."/>
            <person name="Douillard F.P."/>
            <person name="Paul Ross R."/>
            <person name="Yang R."/>
            <person name="Briner A.E."/>
            <person name="Felis G.E."/>
            <person name="de Vos W.M."/>
            <person name="Barrangou R."/>
            <person name="Klaenhammer T.R."/>
            <person name="Caufield P.W."/>
            <person name="Cui Y."/>
            <person name="Zhang H."/>
            <person name="O'Toole P.W."/>
        </authorList>
    </citation>
    <scope>NUCLEOTIDE SEQUENCE [LARGE SCALE GENOMIC DNA]</scope>
    <source>
        <strain evidence="7 8">DSM 16381</strain>
    </source>
</reference>
<evidence type="ECO:0000259" key="6">
    <source>
        <dbReference type="Pfam" id="PF01061"/>
    </source>
</evidence>
<feature type="transmembrane region" description="Helical" evidence="5">
    <location>
        <begin position="257"/>
        <end position="279"/>
    </location>
</feature>
<dbReference type="InterPro" id="IPR013525">
    <property type="entry name" value="ABC2_TM"/>
</dbReference>
<dbReference type="PANTHER" id="PTHR43229:SF2">
    <property type="entry name" value="NODULATION PROTEIN J"/>
    <property type="match status" value="1"/>
</dbReference>
<dbReference type="OrthoDB" id="162334at2"/>
<feature type="transmembrane region" description="Helical" evidence="5">
    <location>
        <begin position="175"/>
        <end position="200"/>
    </location>
</feature>
<dbReference type="Pfam" id="PF01061">
    <property type="entry name" value="ABC2_membrane"/>
    <property type="match status" value="1"/>
</dbReference>
<accession>A0A0R1UXY3</accession>
<keyword evidence="8" id="KW-1185">Reference proteome</keyword>
<dbReference type="InterPro" id="IPR051784">
    <property type="entry name" value="Nod_factor_ABC_transporter"/>
</dbReference>
<evidence type="ECO:0000256" key="5">
    <source>
        <dbReference type="SAM" id="Phobius"/>
    </source>
</evidence>
<dbReference type="Proteomes" id="UP000051580">
    <property type="component" value="Unassembled WGS sequence"/>
</dbReference>
<evidence type="ECO:0000256" key="4">
    <source>
        <dbReference type="ARBA" id="ARBA00023136"/>
    </source>
</evidence>
<dbReference type="GO" id="GO:0140359">
    <property type="term" value="F:ABC-type transporter activity"/>
    <property type="evidence" value="ECO:0007669"/>
    <property type="project" value="InterPro"/>
</dbReference>
<dbReference type="PATRIC" id="fig|1423753.3.peg.2093"/>
<sequence length="291" mass="32238">MLAMMKRNLLLYFRNWSGVFFSLMGALISFVLYLVFLKQNMQSSWAHVPHATLLLDTWLIGGTLAITGITTTLTSLSQMVIDREKHITADLILTDAGPLRLQLSYLLSAALIGTLMQLAMFGIMLGYFFLADHLTVTVVQLVNVLGLMVSSSLLATAVNAVIIKGVRTLDSLSKLGAIVGTAAGFLVGTYVPIGILPTFAQTLVKLTPGSYVAALFRQFLMYDWLDVAFRHSPATRPRFEKLMGIRLDWFGLLTQHATYHIIGLIFVGALLLAVGPIGLRQRQQWRRRHES</sequence>
<comment type="subcellular location">
    <subcellularLocation>
        <location evidence="1">Membrane</location>
        <topology evidence="1">Multi-pass membrane protein</topology>
    </subcellularLocation>
</comment>
<evidence type="ECO:0000313" key="7">
    <source>
        <dbReference type="EMBL" id="KRL95762.1"/>
    </source>
</evidence>
<evidence type="ECO:0000256" key="1">
    <source>
        <dbReference type="ARBA" id="ARBA00004141"/>
    </source>
</evidence>
<keyword evidence="4 5" id="KW-0472">Membrane</keyword>
<feature type="transmembrane region" description="Helical" evidence="5">
    <location>
        <begin position="141"/>
        <end position="163"/>
    </location>
</feature>
<evidence type="ECO:0000256" key="2">
    <source>
        <dbReference type="ARBA" id="ARBA00022692"/>
    </source>
</evidence>
<dbReference type="GO" id="GO:0016020">
    <property type="term" value="C:membrane"/>
    <property type="evidence" value="ECO:0007669"/>
    <property type="project" value="UniProtKB-SubCell"/>
</dbReference>
<evidence type="ECO:0000256" key="3">
    <source>
        <dbReference type="ARBA" id="ARBA00022989"/>
    </source>
</evidence>
<comment type="caution">
    <text evidence="7">The sequence shown here is derived from an EMBL/GenBank/DDBJ whole genome shotgun (WGS) entry which is preliminary data.</text>
</comment>
<name>A0A0R1UXY3_9LACO</name>
<dbReference type="EMBL" id="AZFS01000044">
    <property type="protein sequence ID" value="KRL95762.1"/>
    <property type="molecule type" value="Genomic_DNA"/>
</dbReference>
<gene>
    <name evidence="7" type="ORF">FD28_GL001988</name>
</gene>
<keyword evidence="3 5" id="KW-1133">Transmembrane helix</keyword>
<feature type="domain" description="ABC-2 type transporter transmembrane" evidence="6">
    <location>
        <begin position="2"/>
        <end position="218"/>
    </location>
</feature>